<feature type="compositionally biased region" description="Acidic residues" evidence="7">
    <location>
        <begin position="264"/>
        <end position="283"/>
    </location>
</feature>
<dbReference type="PANTHER" id="PTHR10332">
    <property type="entry name" value="EQUILIBRATIVE NUCLEOSIDE TRANSPORTER"/>
    <property type="match status" value="1"/>
</dbReference>
<reference evidence="9" key="1">
    <citation type="journal article" date="2022" name="DNA Res.">
        <title>Genome analysis of five recently described species of the CUG-Ser clade uncovers Candida theae as a new hybrid lineage with pathogenic potential in the Candida parapsilosis species complex.</title>
        <authorList>
            <person name="Mixao V."/>
            <person name="Del Olmo V."/>
            <person name="Hegedusova E."/>
            <person name="Saus E."/>
            <person name="Pryszcz L."/>
            <person name="Cillingova A."/>
            <person name="Nosek J."/>
            <person name="Gabaldon T."/>
        </authorList>
    </citation>
    <scope>NUCLEOTIDE SEQUENCE</scope>
    <source>
        <strain evidence="9">CBS 10844</strain>
    </source>
</reference>
<feature type="region of interest" description="Disordered" evidence="7">
    <location>
        <begin position="263"/>
        <end position="283"/>
    </location>
</feature>
<keyword evidence="6 8" id="KW-0472">Membrane</keyword>
<comment type="caution">
    <text evidence="9">The sequence shown here is derived from an EMBL/GenBank/DDBJ whole genome shotgun (WGS) entry which is preliminary data.</text>
</comment>
<feature type="transmembrane region" description="Helical" evidence="8">
    <location>
        <begin position="115"/>
        <end position="139"/>
    </location>
</feature>
<organism evidence="9 10">
    <name type="scientific">Candida oxycetoniae</name>
    <dbReference type="NCBI Taxonomy" id="497107"/>
    <lineage>
        <taxon>Eukaryota</taxon>
        <taxon>Fungi</taxon>
        <taxon>Dikarya</taxon>
        <taxon>Ascomycota</taxon>
        <taxon>Saccharomycotina</taxon>
        <taxon>Pichiomycetes</taxon>
        <taxon>Debaryomycetaceae</taxon>
        <taxon>Candida/Lodderomyces clade</taxon>
        <taxon>Candida</taxon>
    </lineage>
</organism>
<feature type="transmembrane region" description="Helical" evidence="8">
    <location>
        <begin position="45"/>
        <end position="70"/>
    </location>
</feature>
<feature type="transmembrane region" description="Helical" evidence="8">
    <location>
        <begin position="306"/>
        <end position="324"/>
    </location>
</feature>
<protein>
    <recommendedName>
        <fullName evidence="11">Nucleoside transporter FUN26</fullName>
    </recommendedName>
</protein>
<feature type="transmembrane region" description="Helical" evidence="8">
    <location>
        <begin position="145"/>
        <end position="167"/>
    </location>
</feature>
<dbReference type="GeneID" id="73381440"/>
<keyword evidence="5 8" id="KW-1133">Transmembrane helix</keyword>
<evidence type="ECO:0000313" key="9">
    <source>
        <dbReference type="EMBL" id="KAI3403404.2"/>
    </source>
</evidence>
<dbReference type="AlphaFoldDB" id="A0AAI9SVD7"/>
<sequence length="476" mass="53702">MEANRRDDEDMEGQELHHQQQSKKVDLTIMKVGEIFSLELSQLKYLTFMIMGVALLWPWNCFLSASAFYGTRFSNTLSLVKIYSSTMMSVSTITSTAYNFYLSQKQTGVNYRKRVHIGLNMTIFIFVFMAITCVVQLLIDMDDTAFFIILMFMVFLSAAATCLAQNGVMAMVNVMGSRYANAVMVGQAIAGVLPSCALIVSVLLVGEKGSEEKHKIEKDFGVFMYYITASLICIVGLSLLYLVTQYESGLEYHKLDQITQDDNVFPEEEGQEEEEREEQEEQELVDSIPTQKQFVPFFQLWSKLKLIVMTIFFTFSITLAFPVFASVVESNHTESKFKLFNKQIFVPFIYLIWNLGDLLGRVSCGFPRLNMVVTSPRILITYSLARLVFIPLFLTCNVHPGVSEPLIKSDIWYILLQLLFGISNGQLCTSSFMIVGKHCDTDDEKEAAGGFTSVFLSVGLAVGSIFSYLLVLVVNQ</sequence>
<comment type="similarity">
    <text evidence="2">Belongs to the SLC29A/ENT transporter (TC 2.A.57) family.</text>
</comment>
<evidence type="ECO:0000256" key="6">
    <source>
        <dbReference type="ARBA" id="ARBA00023136"/>
    </source>
</evidence>
<keyword evidence="10" id="KW-1185">Reference proteome</keyword>
<dbReference type="Proteomes" id="UP001202479">
    <property type="component" value="Unassembled WGS sequence"/>
</dbReference>
<feature type="transmembrane region" description="Helical" evidence="8">
    <location>
        <begin position="344"/>
        <end position="366"/>
    </location>
</feature>
<feature type="transmembrane region" description="Helical" evidence="8">
    <location>
        <begin position="223"/>
        <end position="244"/>
    </location>
</feature>
<evidence type="ECO:0000256" key="7">
    <source>
        <dbReference type="SAM" id="MobiDB-lite"/>
    </source>
</evidence>
<feature type="transmembrane region" description="Helical" evidence="8">
    <location>
        <begin position="378"/>
        <end position="400"/>
    </location>
</feature>
<dbReference type="InterPro" id="IPR002259">
    <property type="entry name" value="Eqnu_transpt"/>
</dbReference>
<feature type="transmembrane region" description="Helical" evidence="8">
    <location>
        <begin position="412"/>
        <end position="435"/>
    </location>
</feature>
<dbReference type="SUPFAM" id="SSF103473">
    <property type="entry name" value="MFS general substrate transporter"/>
    <property type="match status" value="2"/>
</dbReference>
<evidence type="ECO:0008006" key="11">
    <source>
        <dbReference type="Google" id="ProtNLM"/>
    </source>
</evidence>
<name>A0AAI9SVD7_9ASCO</name>
<dbReference type="PRINTS" id="PR01130">
    <property type="entry name" value="DERENTRNSPRT"/>
</dbReference>
<dbReference type="EMBL" id="JAHUZD010000127">
    <property type="protein sequence ID" value="KAI3403404.2"/>
    <property type="molecule type" value="Genomic_DNA"/>
</dbReference>
<evidence type="ECO:0000256" key="3">
    <source>
        <dbReference type="ARBA" id="ARBA00022448"/>
    </source>
</evidence>
<dbReference type="PANTHER" id="PTHR10332:SF88">
    <property type="entry name" value="EQUILIBRATIVE NUCLEOSIDE TRANSPORTER 1, ISOFORM A"/>
    <property type="match status" value="1"/>
</dbReference>
<dbReference type="Pfam" id="PF01733">
    <property type="entry name" value="Nucleoside_tran"/>
    <property type="match status" value="1"/>
</dbReference>
<dbReference type="GO" id="GO:0000329">
    <property type="term" value="C:fungal-type vacuole membrane"/>
    <property type="evidence" value="ECO:0007669"/>
    <property type="project" value="TreeGrafter"/>
</dbReference>
<evidence type="ECO:0000256" key="2">
    <source>
        <dbReference type="ARBA" id="ARBA00007965"/>
    </source>
</evidence>
<accession>A0AAI9SVD7</accession>
<dbReference type="GO" id="GO:0005886">
    <property type="term" value="C:plasma membrane"/>
    <property type="evidence" value="ECO:0007669"/>
    <property type="project" value="TreeGrafter"/>
</dbReference>
<dbReference type="GO" id="GO:0034257">
    <property type="term" value="F:nicotinamide riboside transmembrane transporter activity"/>
    <property type="evidence" value="ECO:0007669"/>
    <property type="project" value="TreeGrafter"/>
</dbReference>
<keyword evidence="3" id="KW-0813">Transport</keyword>
<comment type="subcellular location">
    <subcellularLocation>
        <location evidence="1">Membrane</location>
        <topology evidence="1">Multi-pass membrane protein</topology>
    </subcellularLocation>
</comment>
<feature type="transmembrane region" description="Helical" evidence="8">
    <location>
        <begin position="82"/>
        <end position="103"/>
    </location>
</feature>
<dbReference type="InterPro" id="IPR036259">
    <property type="entry name" value="MFS_trans_sf"/>
</dbReference>
<keyword evidence="4 8" id="KW-0812">Transmembrane</keyword>
<dbReference type="RefSeq" id="XP_049179151.1">
    <property type="nucleotide sequence ID" value="XM_049325199.1"/>
</dbReference>
<evidence type="ECO:0000256" key="5">
    <source>
        <dbReference type="ARBA" id="ARBA00022989"/>
    </source>
</evidence>
<dbReference type="PIRSF" id="PIRSF016379">
    <property type="entry name" value="ENT"/>
    <property type="match status" value="1"/>
</dbReference>
<gene>
    <name evidence="9" type="ORF">KGF56_003825</name>
</gene>
<feature type="transmembrane region" description="Helical" evidence="8">
    <location>
        <begin position="179"/>
        <end position="203"/>
    </location>
</feature>
<dbReference type="GO" id="GO:0015205">
    <property type="term" value="F:nucleobase transmembrane transporter activity"/>
    <property type="evidence" value="ECO:0007669"/>
    <property type="project" value="TreeGrafter"/>
</dbReference>
<proteinExistence type="inferred from homology"/>
<evidence type="ECO:0000256" key="1">
    <source>
        <dbReference type="ARBA" id="ARBA00004141"/>
    </source>
</evidence>
<feature type="transmembrane region" description="Helical" evidence="8">
    <location>
        <begin position="447"/>
        <end position="474"/>
    </location>
</feature>
<evidence type="ECO:0000313" key="10">
    <source>
        <dbReference type="Proteomes" id="UP001202479"/>
    </source>
</evidence>
<evidence type="ECO:0000256" key="8">
    <source>
        <dbReference type="SAM" id="Phobius"/>
    </source>
</evidence>
<evidence type="ECO:0000256" key="4">
    <source>
        <dbReference type="ARBA" id="ARBA00022692"/>
    </source>
</evidence>